<comment type="caution">
    <text evidence="10">The sequence shown here is derived from an EMBL/GenBank/DDBJ whole genome shotgun (WGS) entry which is preliminary data.</text>
</comment>
<gene>
    <name evidence="10" type="ORF">BA92_06100</name>
    <name evidence="9" type="ORF">IE90_12145</name>
</gene>
<feature type="transmembrane region" description="Helical" evidence="8">
    <location>
        <begin position="104"/>
        <end position="128"/>
    </location>
</feature>
<evidence type="ECO:0000313" key="10">
    <source>
        <dbReference type="EMBL" id="KIO46006.1"/>
    </source>
</evidence>
<comment type="function">
    <text evidence="1">Intake of glucose and galactose.</text>
</comment>
<accession>A0A0C3RGC7</accession>
<evidence type="ECO:0000313" key="12">
    <source>
        <dbReference type="Proteomes" id="UP000031980"/>
    </source>
</evidence>
<feature type="transmembrane region" description="Helical" evidence="8">
    <location>
        <begin position="140"/>
        <end position="163"/>
    </location>
</feature>
<feature type="transmembrane region" description="Helical" evidence="8">
    <location>
        <begin position="394"/>
        <end position="413"/>
    </location>
</feature>
<evidence type="ECO:0000256" key="3">
    <source>
        <dbReference type="ARBA" id="ARBA00009120"/>
    </source>
</evidence>
<evidence type="ECO:0000256" key="4">
    <source>
        <dbReference type="ARBA" id="ARBA00022475"/>
    </source>
</evidence>
<feature type="transmembrane region" description="Helical" evidence="8">
    <location>
        <begin position="364"/>
        <end position="382"/>
    </location>
</feature>
<feature type="transmembrane region" description="Helical" evidence="8">
    <location>
        <begin position="7"/>
        <end position="28"/>
    </location>
</feature>
<feature type="transmembrane region" description="Helical" evidence="8">
    <location>
        <begin position="242"/>
        <end position="260"/>
    </location>
</feature>
<dbReference type="InterPro" id="IPR036259">
    <property type="entry name" value="MFS_trans_sf"/>
</dbReference>
<dbReference type="Gene3D" id="1.20.1250.20">
    <property type="entry name" value="MFS general substrate transporter like domains"/>
    <property type="match status" value="2"/>
</dbReference>
<keyword evidence="6 8" id="KW-1133">Transmembrane helix</keyword>
<evidence type="ECO:0000256" key="6">
    <source>
        <dbReference type="ARBA" id="ARBA00022989"/>
    </source>
</evidence>
<evidence type="ECO:0000256" key="2">
    <source>
        <dbReference type="ARBA" id="ARBA00004429"/>
    </source>
</evidence>
<dbReference type="PANTHER" id="PTHR43702:SF12">
    <property type="entry name" value="N-ACETYL GLUCOSAMINE TRANSPORTER NAGP"/>
    <property type="match status" value="1"/>
</dbReference>
<reference evidence="9 11" key="2">
    <citation type="submission" date="2014-07" db="EMBL/GenBank/DDBJ databases">
        <title>Porphyromonadaceae bacterium OUH 334697 = ATCC BAA-2682 = DSM 28341 draft genome.</title>
        <authorList>
            <person name="Sydenham T.V."/>
            <person name="Hasman H."/>
            <person name="Justesen U.S."/>
        </authorList>
    </citation>
    <scope>NUCLEOTIDE SEQUENCE [LARGE SCALE GENOMIC DNA]</scope>
    <source>
        <strain evidence="9 11">OUH 334697</strain>
    </source>
</reference>
<keyword evidence="4" id="KW-1003">Cell membrane</keyword>
<evidence type="ECO:0000256" key="5">
    <source>
        <dbReference type="ARBA" id="ARBA00022692"/>
    </source>
</evidence>
<dbReference type="GO" id="GO:0005354">
    <property type="term" value="F:galactose transmembrane transporter activity"/>
    <property type="evidence" value="ECO:0007669"/>
    <property type="project" value="InterPro"/>
</dbReference>
<feature type="transmembrane region" description="Helical" evidence="8">
    <location>
        <begin position="48"/>
        <end position="69"/>
    </location>
</feature>
<dbReference type="Pfam" id="PF07690">
    <property type="entry name" value="MFS_1"/>
    <property type="match status" value="1"/>
</dbReference>
<organism evidence="10 12">
    <name type="scientific">Sanguibacteroides justesenii</name>
    <dbReference type="NCBI Taxonomy" id="1547597"/>
    <lineage>
        <taxon>Bacteria</taxon>
        <taxon>Pseudomonadati</taxon>
        <taxon>Bacteroidota</taxon>
        <taxon>Bacteroidia</taxon>
        <taxon>Bacteroidales</taxon>
        <taxon>Porphyromonadaceae</taxon>
        <taxon>Sanguibacteroides</taxon>
    </lineage>
</organism>
<dbReference type="InterPro" id="IPR050375">
    <property type="entry name" value="MFS_TsgA-like"/>
</dbReference>
<dbReference type="AlphaFoldDB" id="A0A0C3RGC7"/>
<dbReference type="SUPFAM" id="SSF103473">
    <property type="entry name" value="MFS general substrate transporter"/>
    <property type="match status" value="1"/>
</dbReference>
<dbReference type="Proteomes" id="UP000031937">
    <property type="component" value="Unassembled WGS sequence"/>
</dbReference>
<dbReference type="OrthoDB" id="9786665at2"/>
<protein>
    <submittedName>
        <fullName evidence="10">Major facilitator transporter</fullName>
    </submittedName>
</protein>
<dbReference type="InterPro" id="IPR005964">
    <property type="entry name" value="Glc/Gal_transptr_bac"/>
</dbReference>
<dbReference type="InterPro" id="IPR011701">
    <property type="entry name" value="MFS"/>
</dbReference>
<evidence type="ECO:0000313" key="9">
    <source>
        <dbReference type="EMBL" id="KIO43842.1"/>
    </source>
</evidence>
<evidence type="ECO:0000313" key="11">
    <source>
        <dbReference type="Proteomes" id="UP000031937"/>
    </source>
</evidence>
<dbReference type="Proteomes" id="UP000031980">
    <property type="component" value="Unassembled WGS sequence"/>
</dbReference>
<reference evidence="10 12" key="1">
    <citation type="submission" date="2014-07" db="EMBL/GenBank/DDBJ databases">
        <title>Porphyromonadaceae bacterium OUH 308042 = ATCC BAA-2681 = DSM 28342 draft genome.</title>
        <authorList>
            <person name="Sydenham T.V."/>
            <person name="Hasman H."/>
            <person name="Justensen U.S."/>
        </authorList>
    </citation>
    <scope>NUCLEOTIDE SEQUENCE [LARGE SCALE GENOMIC DNA]</scope>
    <source>
        <strain evidence="10 12">OUH 308042</strain>
    </source>
</reference>
<dbReference type="GO" id="GO:1904659">
    <property type="term" value="P:D-glucose transmembrane transport"/>
    <property type="evidence" value="ECO:0007669"/>
    <property type="project" value="InterPro"/>
</dbReference>
<dbReference type="GO" id="GO:0055056">
    <property type="term" value="F:D-glucose transmembrane transporter activity"/>
    <property type="evidence" value="ECO:0007669"/>
    <property type="project" value="InterPro"/>
</dbReference>
<proteinExistence type="inferred from homology"/>
<dbReference type="GO" id="GO:0005886">
    <property type="term" value="C:plasma membrane"/>
    <property type="evidence" value="ECO:0007669"/>
    <property type="project" value="UniProtKB-SubCell"/>
</dbReference>
<dbReference type="NCBIfam" id="TIGR01272">
    <property type="entry name" value="gluP"/>
    <property type="match status" value="1"/>
</dbReference>
<feature type="transmembrane region" description="Helical" evidence="8">
    <location>
        <begin position="193"/>
        <end position="210"/>
    </location>
</feature>
<comment type="similarity">
    <text evidence="3">Belongs to the major facilitator superfamily. FHS transporter (TC 2.A.1.7) family.</text>
</comment>
<keyword evidence="5 8" id="KW-0812">Transmembrane</keyword>
<evidence type="ECO:0000256" key="8">
    <source>
        <dbReference type="SAM" id="Phobius"/>
    </source>
</evidence>
<keyword evidence="12" id="KW-1185">Reference proteome</keyword>
<name>A0A0C3RGC7_9PORP</name>
<dbReference type="EMBL" id="JPIU01000037">
    <property type="protein sequence ID" value="KIO46006.1"/>
    <property type="molecule type" value="Genomic_DNA"/>
</dbReference>
<dbReference type="PANTHER" id="PTHR43702">
    <property type="entry name" value="L-FUCOSE-PROTON SYMPORTER"/>
    <property type="match status" value="1"/>
</dbReference>
<dbReference type="RefSeq" id="WP_041504013.1">
    <property type="nucleotide sequence ID" value="NZ_JPIT01000031.1"/>
</dbReference>
<dbReference type="CDD" id="cd17394">
    <property type="entry name" value="MFS_FucP_like"/>
    <property type="match status" value="1"/>
</dbReference>
<feature type="transmembrane region" description="Helical" evidence="8">
    <location>
        <begin position="280"/>
        <end position="299"/>
    </location>
</feature>
<comment type="subcellular location">
    <subcellularLocation>
        <location evidence="2">Cell inner membrane</location>
        <topology evidence="2">Multi-pass membrane protein</topology>
    </subcellularLocation>
</comment>
<evidence type="ECO:0000256" key="7">
    <source>
        <dbReference type="ARBA" id="ARBA00023136"/>
    </source>
</evidence>
<sequence length="421" mass="45938">MKPNKNAYGTGIFIIGILFFIFGFVTWLNATLIPYLNIACELTEEWQGYLVTFAFYIAYFVMALPSSWVLKKTGYKNGMMLGLLIMAFGALAFIPAALTRTYGLFLLGLFIMGTGLSILQTASNPYVIELGPPESAAQRVSIMGICNKVAGAISPLILGSIMLKNIDQLEDSLQHMTVIERAAALDILASKAIIPYIIIMISFVILGLFVKFSPLPYIDDPEGDCDSLLPEDKCTIFSFPHLWIGVLALFLYVGVEVIAVDSIIRYGTAQGMSMDVARVFPTYSMLAMIVGYIIGIICIPKYISQEKALSYCAVLGLILGCGVIFLPLEISIWCLSLLSLANSLMWPAIFPLAIYGLGRHTKTGSALLIMAIAGGALLPMLYGSLTSICGYQQAYWLVIPCYAVILYFALIGYRIGRVAIA</sequence>
<evidence type="ECO:0000256" key="1">
    <source>
        <dbReference type="ARBA" id="ARBA00003321"/>
    </source>
</evidence>
<feature type="transmembrane region" description="Helical" evidence="8">
    <location>
        <begin position="332"/>
        <end position="357"/>
    </location>
</feature>
<keyword evidence="7 8" id="KW-0472">Membrane</keyword>
<dbReference type="EMBL" id="JPIT01000031">
    <property type="protein sequence ID" value="KIO43842.1"/>
    <property type="molecule type" value="Genomic_DNA"/>
</dbReference>
<feature type="transmembrane region" description="Helical" evidence="8">
    <location>
        <begin position="308"/>
        <end position="326"/>
    </location>
</feature>
<feature type="transmembrane region" description="Helical" evidence="8">
    <location>
        <begin position="81"/>
        <end position="98"/>
    </location>
</feature>